<keyword evidence="4" id="KW-1133">Transmembrane helix</keyword>
<protein>
    <submittedName>
        <fullName evidence="7">HAMP domain-containing protein</fullName>
    </submittedName>
</protein>
<dbReference type="Gene3D" id="1.10.287.950">
    <property type="entry name" value="Methyl-accepting chemotaxis protein"/>
    <property type="match status" value="1"/>
</dbReference>
<evidence type="ECO:0000259" key="5">
    <source>
        <dbReference type="PROSITE" id="PS50111"/>
    </source>
</evidence>
<dbReference type="CDD" id="cd19411">
    <property type="entry name" value="MCP2201-like_sensor"/>
    <property type="match status" value="1"/>
</dbReference>
<comment type="caution">
    <text evidence="7">The sequence shown here is derived from an EMBL/GenBank/DDBJ whole genome shotgun (WGS) entry which is preliminary data.</text>
</comment>
<dbReference type="InterPro" id="IPR047347">
    <property type="entry name" value="YvaQ-like_sensor"/>
</dbReference>
<comment type="similarity">
    <text evidence="2">Belongs to the methyl-accepting chemotaxis (MCP) protein family.</text>
</comment>
<dbReference type="InterPro" id="IPR024478">
    <property type="entry name" value="HlyB_4HB_MCP"/>
</dbReference>
<keyword evidence="3" id="KW-0807">Transducer</keyword>
<reference evidence="7 8" key="1">
    <citation type="submission" date="2020-03" db="EMBL/GenBank/DDBJ databases">
        <title>Genome sequence of strain Massilia sp. TW-1.</title>
        <authorList>
            <person name="Chaudhary D.K."/>
        </authorList>
    </citation>
    <scope>NUCLEOTIDE SEQUENCE [LARGE SCALE GENOMIC DNA]</scope>
    <source>
        <strain evidence="7 8">TW-1</strain>
    </source>
</reference>
<keyword evidence="4" id="KW-0472">Membrane</keyword>
<dbReference type="InterPro" id="IPR004089">
    <property type="entry name" value="MCPsignal_dom"/>
</dbReference>
<evidence type="ECO:0000313" key="8">
    <source>
        <dbReference type="Proteomes" id="UP000716322"/>
    </source>
</evidence>
<dbReference type="Pfam" id="PF12729">
    <property type="entry name" value="4HB_MCP_1"/>
    <property type="match status" value="1"/>
</dbReference>
<evidence type="ECO:0000256" key="2">
    <source>
        <dbReference type="ARBA" id="ARBA00029447"/>
    </source>
</evidence>
<feature type="transmembrane region" description="Helical" evidence="4">
    <location>
        <begin position="12"/>
        <end position="32"/>
    </location>
</feature>
<dbReference type="PANTHER" id="PTHR43531">
    <property type="entry name" value="PROTEIN ICFG"/>
    <property type="match status" value="1"/>
</dbReference>
<gene>
    <name evidence="7" type="ORF">HAV22_15075</name>
</gene>
<organism evidence="7 8">
    <name type="scientific">Telluria antibiotica</name>
    <dbReference type="NCBI Taxonomy" id="2717319"/>
    <lineage>
        <taxon>Bacteria</taxon>
        <taxon>Pseudomonadati</taxon>
        <taxon>Pseudomonadota</taxon>
        <taxon>Betaproteobacteria</taxon>
        <taxon>Burkholderiales</taxon>
        <taxon>Oxalobacteraceae</taxon>
        <taxon>Telluria group</taxon>
        <taxon>Telluria</taxon>
    </lineage>
</organism>
<name>A0ABX0PER4_9BURK</name>
<dbReference type="CDD" id="cd06225">
    <property type="entry name" value="HAMP"/>
    <property type="match status" value="1"/>
</dbReference>
<dbReference type="Pfam" id="PF00672">
    <property type="entry name" value="HAMP"/>
    <property type="match status" value="1"/>
</dbReference>
<dbReference type="RefSeq" id="WP_166859892.1">
    <property type="nucleotide sequence ID" value="NZ_JAAQOM010000008.1"/>
</dbReference>
<evidence type="ECO:0000256" key="1">
    <source>
        <dbReference type="ARBA" id="ARBA00022481"/>
    </source>
</evidence>
<dbReference type="InterPro" id="IPR003660">
    <property type="entry name" value="HAMP_dom"/>
</dbReference>
<keyword evidence="4" id="KW-0812">Transmembrane</keyword>
<dbReference type="PANTHER" id="PTHR43531:SF14">
    <property type="entry name" value="METHYL-ACCEPTING CHEMOTAXIS PROTEIN I-RELATED"/>
    <property type="match status" value="1"/>
</dbReference>
<dbReference type="EMBL" id="JAAQOM010000008">
    <property type="protein sequence ID" value="NIA54958.1"/>
    <property type="molecule type" value="Genomic_DNA"/>
</dbReference>
<keyword evidence="1" id="KW-0488">Methylation</keyword>
<evidence type="ECO:0000259" key="6">
    <source>
        <dbReference type="PROSITE" id="PS50885"/>
    </source>
</evidence>
<evidence type="ECO:0000313" key="7">
    <source>
        <dbReference type="EMBL" id="NIA54958.1"/>
    </source>
</evidence>
<feature type="domain" description="Methyl-accepting transducer" evidence="5">
    <location>
        <begin position="269"/>
        <end position="498"/>
    </location>
</feature>
<dbReference type="SMART" id="SM00283">
    <property type="entry name" value="MA"/>
    <property type="match status" value="1"/>
</dbReference>
<sequence length="541" mass="56407">MRLAHLQTGTKILGAFAVVSLAIVIISIVALWRMHAADAITNDLVNNKLARQQMTAELLGLTRLNGTRAVAIARSDSLEAADYFQAMLTQGDKNAAALASKLGVLPSGLDERALIDAAAQRKAAYLKVRQQVFQAKDLGKTQDVEQMTAGDLATTFDAYTHALDALLAWQTREAHALAATSAQAFALSRVLLPAFGLAALLIGCAAGWLLTRSIVTPLQDAVVLAERVATGDLSATIAHDRGDEIGRLFDALNHMTGGVSATVVQVLDSARMIDDASAEIAAGNRDLSHRTEEQARSLHATVQAMTDLTEAVGQNHVNAHDANALALAASSVAQEGAGAVEQMVERMETIRQSAARIGDITAMIDGIAFQTNILALNAAVEAARAGEQGRGFAVVAGEVRSLAQHSAAAAKEIKNLIGESTGAIESGAGIASAAGGTMREILGRVRQVADLLHAIDGASSEQAAGIARVRRVIADMDEATQQNAAMVEQAAAAAATLRAQAEELTDVVSTFRVQGDAPARHALAADDEDAYVHDLALLAPA</sequence>
<evidence type="ECO:0000256" key="4">
    <source>
        <dbReference type="SAM" id="Phobius"/>
    </source>
</evidence>
<dbReference type="PROSITE" id="PS50111">
    <property type="entry name" value="CHEMOTAXIS_TRANSDUC_2"/>
    <property type="match status" value="1"/>
</dbReference>
<feature type="domain" description="HAMP" evidence="6">
    <location>
        <begin position="212"/>
        <end position="264"/>
    </location>
</feature>
<dbReference type="PROSITE" id="PS50885">
    <property type="entry name" value="HAMP"/>
    <property type="match status" value="1"/>
</dbReference>
<dbReference type="SMART" id="SM00304">
    <property type="entry name" value="HAMP"/>
    <property type="match status" value="1"/>
</dbReference>
<dbReference type="Proteomes" id="UP000716322">
    <property type="component" value="Unassembled WGS sequence"/>
</dbReference>
<dbReference type="Pfam" id="PF00015">
    <property type="entry name" value="MCPsignal"/>
    <property type="match status" value="1"/>
</dbReference>
<accession>A0ABX0PER4</accession>
<dbReference type="InterPro" id="IPR051310">
    <property type="entry name" value="MCP_chemotaxis"/>
</dbReference>
<evidence type="ECO:0000256" key="3">
    <source>
        <dbReference type="PROSITE-ProRule" id="PRU00284"/>
    </source>
</evidence>
<proteinExistence type="inferred from homology"/>
<dbReference type="SUPFAM" id="SSF58104">
    <property type="entry name" value="Methyl-accepting chemotaxis protein (MCP) signaling domain"/>
    <property type="match status" value="1"/>
</dbReference>
<keyword evidence="8" id="KW-1185">Reference proteome</keyword>